<evidence type="ECO:0000256" key="7">
    <source>
        <dbReference type="SAM" id="Phobius"/>
    </source>
</evidence>
<dbReference type="PRINTS" id="PR00344">
    <property type="entry name" value="BCTRLSENSOR"/>
</dbReference>
<keyword evidence="4" id="KW-0808">Transferase</keyword>
<dbReference type="InterPro" id="IPR003661">
    <property type="entry name" value="HisK_dim/P_dom"/>
</dbReference>
<feature type="domain" description="Histidine kinase" evidence="8">
    <location>
        <begin position="284"/>
        <end position="505"/>
    </location>
</feature>
<evidence type="ECO:0000313" key="9">
    <source>
        <dbReference type="EMBL" id="NOU59929.1"/>
    </source>
</evidence>
<dbReference type="Pfam" id="PF00512">
    <property type="entry name" value="HisKA"/>
    <property type="match status" value="1"/>
</dbReference>
<evidence type="ECO:0000256" key="3">
    <source>
        <dbReference type="ARBA" id="ARBA00022553"/>
    </source>
</evidence>
<comment type="catalytic activity">
    <reaction evidence="1">
        <text>ATP + protein L-histidine = ADP + protein N-phospho-L-histidine.</text>
        <dbReference type="EC" id="2.7.13.3"/>
    </reaction>
</comment>
<evidence type="ECO:0000256" key="1">
    <source>
        <dbReference type="ARBA" id="ARBA00000085"/>
    </source>
</evidence>
<dbReference type="CDD" id="cd00082">
    <property type="entry name" value="HisKA"/>
    <property type="match status" value="1"/>
</dbReference>
<feature type="transmembrane region" description="Helical" evidence="7">
    <location>
        <begin position="214"/>
        <end position="233"/>
    </location>
</feature>
<organism evidence="9 10">
    <name type="scientific">Marinifilum caeruleilacunae</name>
    <dbReference type="NCBI Taxonomy" id="2499076"/>
    <lineage>
        <taxon>Bacteria</taxon>
        <taxon>Pseudomonadati</taxon>
        <taxon>Bacteroidota</taxon>
        <taxon>Bacteroidia</taxon>
        <taxon>Marinilabiliales</taxon>
        <taxon>Marinifilaceae</taxon>
    </lineage>
</organism>
<evidence type="ECO:0000256" key="4">
    <source>
        <dbReference type="ARBA" id="ARBA00022679"/>
    </source>
</evidence>
<dbReference type="InterPro" id="IPR021796">
    <property type="entry name" value="Tll0287-like_dom"/>
</dbReference>
<evidence type="ECO:0000259" key="8">
    <source>
        <dbReference type="PROSITE" id="PS50109"/>
    </source>
</evidence>
<dbReference type="SUPFAM" id="SSF47384">
    <property type="entry name" value="Homodimeric domain of signal transducing histidine kinase"/>
    <property type="match status" value="1"/>
</dbReference>
<protein>
    <recommendedName>
        <fullName evidence="2">histidine kinase</fullName>
        <ecNumber evidence="2">2.7.13.3</ecNumber>
    </recommendedName>
</protein>
<dbReference type="InterPro" id="IPR004358">
    <property type="entry name" value="Sig_transdc_His_kin-like_C"/>
</dbReference>
<dbReference type="InterPro" id="IPR005467">
    <property type="entry name" value="His_kinase_dom"/>
</dbReference>
<dbReference type="SMART" id="SM00388">
    <property type="entry name" value="HisKA"/>
    <property type="match status" value="1"/>
</dbReference>
<gene>
    <name evidence="9" type="ORF">ELS83_08850</name>
</gene>
<dbReference type="EC" id="2.7.13.3" evidence="2"/>
<dbReference type="SUPFAM" id="SSF55874">
    <property type="entry name" value="ATPase domain of HSP90 chaperone/DNA topoisomerase II/histidine kinase"/>
    <property type="match status" value="1"/>
</dbReference>
<dbReference type="Gene3D" id="3.30.565.10">
    <property type="entry name" value="Histidine kinase-like ATPase, C-terminal domain"/>
    <property type="match status" value="1"/>
</dbReference>
<feature type="transmembrane region" description="Helical" evidence="7">
    <location>
        <begin position="12"/>
        <end position="31"/>
    </location>
</feature>
<dbReference type="PANTHER" id="PTHR43711">
    <property type="entry name" value="TWO-COMPONENT HISTIDINE KINASE"/>
    <property type="match status" value="1"/>
</dbReference>
<dbReference type="InterPro" id="IPR050736">
    <property type="entry name" value="Sensor_HK_Regulatory"/>
</dbReference>
<keyword evidence="10" id="KW-1185">Reference proteome</keyword>
<evidence type="ECO:0000256" key="2">
    <source>
        <dbReference type="ARBA" id="ARBA00012438"/>
    </source>
</evidence>
<dbReference type="InterPro" id="IPR036097">
    <property type="entry name" value="HisK_dim/P_sf"/>
</dbReference>
<dbReference type="RefSeq" id="WP_171595203.1">
    <property type="nucleotide sequence ID" value="NZ_RZNH01000012.1"/>
</dbReference>
<sequence>MNKDIRHIKQFFIATSIGFIFLLASSLIWNIHEEKRTTYELARVEAIGNHNKDLTFRRWAAMHGGVYVPVTEHIKPNEYLDFIPERDITTASGQKLTLINPAYMTRLAFELAEEQTGEKGHITSLDPLRPENNPDEWESKALHLFKTGVKDYSSIEMIDNKEYLRYMRPMVVEEGCIKCHESQNYKLGDIYGGISVAIPMEKYAPILKTKILDYAYSHLIIAIVGIFLGWLAYRRTLRSVKERNLSQEKVLANETLLKEKNKELTYAKEKAEESDRLKTIFLQNMSHEIRTPMNAILGFSSLIPNEFDNRRKLIEYTDIINQRGNDLLCILNDLLDISRIESEKIEIYPEQFGLKNFLMELKAIAEANQSRFDKHHIQILVPHQTCAENISLNTDKGKLNQIFSNLISNAFKFTHEGNIEIGYKIIDQDIHFFVSDTGIGIPKEELNHVFERFSQVDQSISRQHEGTGLGLSIVKGLITLLNGSIKVESTPGMGSKFSFSIPIDGYPLEENIQTKLEFEAHS</sequence>
<dbReference type="SMART" id="SM00387">
    <property type="entry name" value="HATPase_c"/>
    <property type="match status" value="1"/>
</dbReference>
<dbReference type="EMBL" id="RZNH01000012">
    <property type="protein sequence ID" value="NOU59929.1"/>
    <property type="molecule type" value="Genomic_DNA"/>
</dbReference>
<evidence type="ECO:0000313" key="10">
    <source>
        <dbReference type="Proteomes" id="UP000732105"/>
    </source>
</evidence>
<dbReference type="CDD" id="cd16922">
    <property type="entry name" value="HATPase_EvgS-ArcB-TorS-like"/>
    <property type="match status" value="1"/>
</dbReference>
<dbReference type="Proteomes" id="UP000732105">
    <property type="component" value="Unassembled WGS sequence"/>
</dbReference>
<dbReference type="PANTHER" id="PTHR43711:SF31">
    <property type="entry name" value="HISTIDINE KINASE"/>
    <property type="match status" value="1"/>
</dbReference>
<keyword evidence="5" id="KW-0418">Kinase</keyword>
<dbReference type="InterPro" id="IPR003594">
    <property type="entry name" value="HATPase_dom"/>
</dbReference>
<keyword evidence="6" id="KW-0902">Two-component regulatory system</keyword>
<dbReference type="Gene3D" id="3.30.450.290">
    <property type="match status" value="1"/>
</dbReference>
<dbReference type="Pfam" id="PF02518">
    <property type="entry name" value="HATPase_c"/>
    <property type="match status" value="1"/>
</dbReference>
<keyword evidence="7" id="KW-0812">Transmembrane</keyword>
<dbReference type="Pfam" id="PF11845">
    <property type="entry name" value="Tll0287-like"/>
    <property type="match status" value="1"/>
</dbReference>
<reference evidence="9 10" key="1">
    <citation type="submission" date="2018-12" db="EMBL/GenBank/DDBJ databases">
        <title>Marinifilum JC070 sp. nov., a marine bacterium isolated from Yongle Blue Hole in the South China Sea.</title>
        <authorList>
            <person name="Fu T."/>
        </authorList>
    </citation>
    <scope>NUCLEOTIDE SEQUENCE [LARGE SCALE GENOMIC DNA]</scope>
    <source>
        <strain evidence="9 10">JC070</strain>
    </source>
</reference>
<comment type="caution">
    <text evidence="9">The sequence shown here is derived from an EMBL/GenBank/DDBJ whole genome shotgun (WGS) entry which is preliminary data.</text>
</comment>
<accession>A0ABX1WVJ6</accession>
<keyword evidence="7" id="KW-1133">Transmembrane helix</keyword>
<proteinExistence type="predicted"/>
<name>A0ABX1WVJ6_9BACT</name>
<evidence type="ECO:0000256" key="5">
    <source>
        <dbReference type="ARBA" id="ARBA00022777"/>
    </source>
</evidence>
<dbReference type="InterPro" id="IPR036890">
    <property type="entry name" value="HATPase_C_sf"/>
</dbReference>
<keyword evidence="7" id="KW-0472">Membrane</keyword>
<evidence type="ECO:0000256" key="6">
    <source>
        <dbReference type="ARBA" id="ARBA00023012"/>
    </source>
</evidence>
<dbReference type="Gene3D" id="1.10.287.130">
    <property type="match status" value="1"/>
</dbReference>
<dbReference type="PROSITE" id="PS50109">
    <property type="entry name" value="HIS_KIN"/>
    <property type="match status" value="1"/>
</dbReference>
<keyword evidence="3" id="KW-0597">Phosphoprotein</keyword>